<dbReference type="AlphaFoldDB" id="A0A8X8ZE44"/>
<dbReference type="PANTHER" id="PTHR47986">
    <property type="entry name" value="OSJNBA0070M12.3 PROTEIN"/>
    <property type="match status" value="1"/>
</dbReference>
<keyword evidence="13 17" id="KW-0472">Membrane</keyword>
<sequence length="899" mass="99320">MLRGRHKFLPSDDVLLLLSTLLTAIICRGSSDDGLVMAALAKATNPLGWTGPDFCKWDGVACDTPNKVSSINLASKSLSGKLPPELNQLSSLKTLSLQRNKFSGPLPALSNMASLQEVNLEDNGFTSIPPGFLSGLTSLQFFSINNNSNLPPWTMPSTIKDSPSLATFYASKANMVGEIPDIFRSLPNFANLKLSYNNLTGWMPWSFAKSGIQSLMLNNQMLGLSGPIDILGEMHSLREVWIQSNQFSGSISDLSACTELSDLQLRDNRLTGVIPDSLTKLPKLTNVALQGNVFQGPVPSFPPGIQVNLGKENHFCNPGPGPCSPQVTVLLEIAASMYYPIVLAEAWEGNDACQEWQFVTCEKGSVVVINFSKQNFMGGISRSYASLPSLRSLYLNDNKLVGVIPKSLTSLKQLQILDISNNNISGKVPSFQSTVILKTDGNPFIGKVVPVTYPGGRRPPGVELEETESSLAKWVKVVVILICLVIIAGLAWLIYRWFYKKQKHRWFKKISEEHSTISMEQTTDYGKSTNVSSFNQSPMKSSEISDYNIYDGGNVIIPIEALRKATNNFSKNSILGKGGFGIVYKGELPDGTKIAVKRMESSMISDKGLSEFKAEIEVLTSVRHRNLVSLHGFCNNGSEKLLVYEYMPQGSLCQHLFEWKEMGTPPLTWNQRVNIALDVARGVEYLHSMANQSFIHRDLKPSNILIGDDMRAKVCDFGLVKQAPDTNQSFETRLAGTFGYLAPEYAATGKVTVKVDVYAFGVVLMEIITGRKSLDSSLPDDSSHLVKWFRPFLQGKDKIKEAVDPVLRSDLNEETFESLWKVAELAGHCTREANQRPDMSHVVTVLSSLVEQWKPAADEDSFRVDIGMRLSQVLQKWKLNEDSSSTIATDYIKQKQPPQ</sequence>
<dbReference type="InterPro" id="IPR000719">
    <property type="entry name" value="Prot_kinase_dom"/>
</dbReference>
<dbReference type="EMBL" id="PNBA02000014">
    <property type="protein sequence ID" value="KAG6401308.1"/>
    <property type="molecule type" value="Genomic_DNA"/>
</dbReference>
<reference evidence="20" key="1">
    <citation type="submission" date="2018-01" db="EMBL/GenBank/DDBJ databases">
        <authorList>
            <person name="Mao J.F."/>
        </authorList>
    </citation>
    <scope>NUCLEOTIDE SEQUENCE</scope>
    <source>
        <strain evidence="20">Huo1</strain>
        <tissue evidence="20">Leaf</tissue>
    </source>
</reference>
<keyword evidence="6 17" id="KW-0812">Transmembrane</keyword>
<feature type="signal peptide" evidence="18">
    <location>
        <begin position="1"/>
        <end position="31"/>
    </location>
</feature>
<dbReference type="Gene3D" id="3.80.10.10">
    <property type="entry name" value="Ribonuclease Inhibitor"/>
    <property type="match status" value="2"/>
</dbReference>
<dbReference type="CDD" id="cd14066">
    <property type="entry name" value="STKc_IRAK"/>
    <property type="match status" value="1"/>
</dbReference>
<evidence type="ECO:0000256" key="18">
    <source>
        <dbReference type="SAM" id="SignalP"/>
    </source>
</evidence>
<dbReference type="InterPro" id="IPR017441">
    <property type="entry name" value="Protein_kinase_ATP_BS"/>
</dbReference>
<evidence type="ECO:0000259" key="19">
    <source>
        <dbReference type="PROSITE" id="PS50011"/>
    </source>
</evidence>
<evidence type="ECO:0000256" key="12">
    <source>
        <dbReference type="ARBA" id="ARBA00022989"/>
    </source>
</evidence>
<dbReference type="Pfam" id="PF13855">
    <property type="entry name" value="LRR_8"/>
    <property type="match status" value="1"/>
</dbReference>
<dbReference type="Proteomes" id="UP000298416">
    <property type="component" value="Unassembled WGS sequence"/>
</dbReference>
<dbReference type="Gene3D" id="3.30.200.20">
    <property type="entry name" value="Phosphorylase Kinase, domain 1"/>
    <property type="match status" value="1"/>
</dbReference>
<keyword evidence="7 18" id="KW-0732">Signal</keyword>
<evidence type="ECO:0000313" key="21">
    <source>
        <dbReference type="Proteomes" id="UP000298416"/>
    </source>
</evidence>
<evidence type="ECO:0000256" key="3">
    <source>
        <dbReference type="ARBA" id="ARBA00022527"/>
    </source>
</evidence>
<evidence type="ECO:0000256" key="9">
    <source>
        <dbReference type="ARBA" id="ARBA00022741"/>
    </source>
</evidence>
<comment type="subcellular location">
    <subcellularLocation>
        <location evidence="1">Membrane</location>
        <topology evidence="1">Single-pass membrane protein</topology>
    </subcellularLocation>
</comment>
<dbReference type="SUPFAM" id="SSF56112">
    <property type="entry name" value="Protein kinase-like (PK-like)"/>
    <property type="match status" value="1"/>
</dbReference>
<evidence type="ECO:0000256" key="2">
    <source>
        <dbReference type="ARBA" id="ARBA00008684"/>
    </source>
</evidence>
<comment type="caution">
    <text evidence="20">The sequence shown here is derived from an EMBL/GenBank/DDBJ whole genome shotgun (WGS) entry which is preliminary data.</text>
</comment>
<evidence type="ECO:0000256" key="16">
    <source>
        <dbReference type="PROSITE-ProRule" id="PRU10141"/>
    </source>
</evidence>
<dbReference type="Gene3D" id="1.10.510.10">
    <property type="entry name" value="Transferase(Phosphotransferase) domain 1"/>
    <property type="match status" value="1"/>
</dbReference>
<accession>A0A8X8ZE44</accession>
<evidence type="ECO:0000256" key="8">
    <source>
        <dbReference type="ARBA" id="ARBA00022737"/>
    </source>
</evidence>
<dbReference type="FunFam" id="3.30.200.20:FF:000039">
    <property type="entry name" value="receptor-like protein kinase FERONIA"/>
    <property type="match status" value="1"/>
</dbReference>
<dbReference type="SUPFAM" id="SSF52058">
    <property type="entry name" value="L domain-like"/>
    <property type="match status" value="1"/>
</dbReference>
<feature type="domain" description="Protein kinase" evidence="19">
    <location>
        <begin position="569"/>
        <end position="850"/>
    </location>
</feature>
<name>A0A8X8ZE44_SALSN</name>
<dbReference type="InterPro" id="IPR032675">
    <property type="entry name" value="LRR_dom_sf"/>
</dbReference>
<dbReference type="InterPro" id="IPR013210">
    <property type="entry name" value="LRR_N_plant-typ"/>
</dbReference>
<dbReference type="GO" id="GO:0005524">
    <property type="term" value="F:ATP binding"/>
    <property type="evidence" value="ECO:0007669"/>
    <property type="project" value="UniProtKB-UniRule"/>
</dbReference>
<dbReference type="FunFam" id="3.80.10.10:FF:000129">
    <property type="entry name" value="Leucine-rich repeat receptor-like kinase"/>
    <property type="match status" value="1"/>
</dbReference>
<dbReference type="PROSITE" id="PS00108">
    <property type="entry name" value="PROTEIN_KINASE_ST"/>
    <property type="match status" value="1"/>
</dbReference>
<keyword evidence="12 17" id="KW-1133">Transmembrane helix</keyword>
<dbReference type="InterPro" id="IPR008271">
    <property type="entry name" value="Ser/Thr_kinase_AS"/>
</dbReference>
<dbReference type="GO" id="GO:0016020">
    <property type="term" value="C:membrane"/>
    <property type="evidence" value="ECO:0007669"/>
    <property type="project" value="UniProtKB-SubCell"/>
</dbReference>
<evidence type="ECO:0000256" key="17">
    <source>
        <dbReference type="SAM" id="Phobius"/>
    </source>
</evidence>
<dbReference type="InterPro" id="IPR011009">
    <property type="entry name" value="Kinase-like_dom_sf"/>
</dbReference>
<dbReference type="OrthoDB" id="978612at2759"/>
<dbReference type="FunFam" id="1.10.510.10:FF:000095">
    <property type="entry name" value="protein STRUBBELIG-RECEPTOR FAMILY 8"/>
    <property type="match status" value="1"/>
</dbReference>
<dbReference type="Pfam" id="PF07714">
    <property type="entry name" value="PK_Tyr_Ser-Thr"/>
    <property type="match status" value="1"/>
</dbReference>
<protein>
    <recommendedName>
        <fullName evidence="19">Protein kinase domain-containing protein</fullName>
    </recommendedName>
</protein>
<dbReference type="PANTHER" id="PTHR47986:SF9">
    <property type="entry name" value="RECEPTOR-LIKE KINASE TMK4"/>
    <property type="match status" value="1"/>
</dbReference>
<dbReference type="Pfam" id="PF08263">
    <property type="entry name" value="LRRNT_2"/>
    <property type="match status" value="2"/>
</dbReference>
<dbReference type="InterPro" id="IPR001245">
    <property type="entry name" value="Ser-Thr/Tyr_kinase_cat_dom"/>
</dbReference>
<keyword evidence="5" id="KW-0808">Transferase</keyword>
<keyword evidence="4" id="KW-0433">Leucine-rich repeat</keyword>
<comment type="similarity">
    <text evidence="2">Belongs to the protein kinase superfamily. Ser/Thr protein kinase family.</text>
</comment>
<proteinExistence type="inferred from homology"/>
<dbReference type="InterPro" id="IPR001611">
    <property type="entry name" value="Leu-rich_rpt"/>
</dbReference>
<keyword evidence="21" id="KW-1185">Reference proteome</keyword>
<evidence type="ECO:0000256" key="14">
    <source>
        <dbReference type="ARBA" id="ARBA00023170"/>
    </source>
</evidence>
<evidence type="ECO:0000256" key="15">
    <source>
        <dbReference type="ARBA" id="ARBA00023180"/>
    </source>
</evidence>
<gene>
    <name evidence="20" type="ORF">SASPL_138160</name>
</gene>
<dbReference type="SMART" id="SM00369">
    <property type="entry name" value="LRR_TYP"/>
    <property type="match status" value="4"/>
</dbReference>
<evidence type="ECO:0000256" key="13">
    <source>
        <dbReference type="ARBA" id="ARBA00023136"/>
    </source>
</evidence>
<evidence type="ECO:0000256" key="6">
    <source>
        <dbReference type="ARBA" id="ARBA00022692"/>
    </source>
</evidence>
<dbReference type="InterPro" id="IPR052422">
    <property type="entry name" value="Auxin_Ser/Thr_Kinase"/>
</dbReference>
<feature type="binding site" evidence="16">
    <location>
        <position position="597"/>
    </location>
    <ligand>
        <name>ATP</name>
        <dbReference type="ChEBI" id="CHEBI:30616"/>
    </ligand>
</feature>
<evidence type="ECO:0000256" key="10">
    <source>
        <dbReference type="ARBA" id="ARBA00022777"/>
    </source>
</evidence>
<evidence type="ECO:0000256" key="1">
    <source>
        <dbReference type="ARBA" id="ARBA00004167"/>
    </source>
</evidence>
<evidence type="ECO:0000256" key="11">
    <source>
        <dbReference type="ARBA" id="ARBA00022840"/>
    </source>
</evidence>
<keyword evidence="8" id="KW-0677">Repeat</keyword>
<keyword evidence="10" id="KW-0418">Kinase</keyword>
<dbReference type="InterPro" id="IPR003591">
    <property type="entry name" value="Leu-rich_rpt_typical-subtyp"/>
</dbReference>
<feature type="transmembrane region" description="Helical" evidence="17">
    <location>
        <begin position="474"/>
        <end position="499"/>
    </location>
</feature>
<reference evidence="20" key="2">
    <citation type="submission" date="2020-08" db="EMBL/GenBank/DDBJ databases">
        <title>Plant Genome Project.</title>
        <authorList>
            <person name="Zhang R.-G."/>
        </authorList>
    </citation>
    <scope>NUCLEOTIDE SEQUENCE</scope>
    <source>
        <strain evidence="20">Huo1</strain>
        <tissue evidence="20">Leaf</tissue>
    </source>
</reference>
<dbReference type="GO" id="GO:0004674">
    <property type="term" value="F:protein serine/threonine kinase activity"/>
    <property type="evidence" value="ECO:0007669"/>
    <property type="project" value="UniProtKB-KW"/>
</dbReference>
<evidence type="ECO:0000256" key="5">
    <source>
        <dbReference type="ARBA" id="ARBA00022679"/>
    </source>
</evidence>
<dbReference type="Pfam" id="PF00560">
    <property type="entry name" value="LRR_1"/>
    <property type="match status" value="2"/>
</dbReference>
<keyword evidence="14" id="KW-0675">Receptor</keyword>
<dbReference type="PROSITE" id="PS50011">
    <property type="entry name" value="PROTEIN_KINASE_DOM"/>
    <property type="match status" value="1"/>
</dbReference>
<evidence type="ECO:0000313" key="20">
    <source>
        <dbReference type="EMBL" id="KAG6401308.1"/>
    </source>
</evidence>
<evidence type="ECO:0000256" key="7">
    <source>
        <dbReference type="ARBA" id="ARBA00022729"/>
    </source>
</evidence>
<dbReference type="FunFam" id="3.80.10.10:FF:000190">
    <property type="entry name" value="Receptor-like kinase TMK4"/>
    <property type="match status" value="1"/>
</dbReference>
<keyword evidence="9 16" id="KW-0547">Nucleotide-binding</keyword>
<dbReference type="SMART" id="SM00220">
    <property type="entry name" value="S_TKc"/>
    <property type="match status" value="1"/>
</dbReference>
<keyword evidence="15" id="KW-0325">Glycoprotein</keyword>
<keyword evidence="3" id="KW-0723">Serine/threonine-protein kinase</keyword>
<keyword evidence="11 16" id="KW-0067">ATP-binding</keyword>
<feature type="chain" id="PRO_5036484177" description="Protein kinase domain-containing protein" evidence="18">
    <location>
        <begin position="32"/>
        <end position="899"/>
    </location>
</feature>
<dbReference type="GO" id="GO:0051707">
    <property type="term" value="P:response to other organism"/>
    <property type="evidence" value="ECO:0007669"/>
    <property type="project" value="UniProtKB-ARBA"/>
</dbReference>
<organism evidence="20">
    <name type="scientific">Salvia splendens</name>
    <name type="common">Scarlet sage</name>
    <dbReference type="NCBI Taxonomy" id="180675"/>
    <lineage>
        <taxon>Eukaryota</taxon>
        <taxon>Viridiplantae</taxon>
        <taxon>Streptophyta</taxon>
        <taxon>Embryophyta</taxon>
        <taxon>Tracheophyta</taxon>
        <taxon>Spermatophyta</taxon>
        <taxon>Magnoliopsida</taxon>
        <taxon>eudicotyledons</taxon>
        <taxon>Gunneridae</taxon>
        <taxon>Pentapetalae</taxon>
        <taxon>asterids</taxon>
        <taxon>lamiids</taxon>
        <taxon>Lamiales</taxon>
        <taxon>Lamiaceae</taxon>
        <taxon>Nepetoideae</taxon>
        <taxon>Mentheae</taxon>
        <taxon>Salviinae</taxon>
        <taxon>Salvia</taxon>
        <taxon>Salvia subgen. Calosphace</taxon>
        <taxon>core Calosphace</taxon>
    </lineage>
</organism>
<evidence type="ECO:0000256" key="4">
    <source>
        <dbReference type="ARBA" id="ARBA00022614"/>
    </source>
</evidence>
<dbReference type="PROSITE" id="PS00107">
    <property type="entry name" value="PROTEIN_KINASE_ATP"/>
    <property type="match status" value="1"/>
</dbReference>
<dbReference type="GO" id="GO:0006952">
    <property type="term" value="P:defense response"/>
    <property type="evidence" value="ECO:0007669"/>
    <property type="project" value="UniProtKB-ARBA"/>
</dbReference>